<organism evidence="4 5">
    <name type="scientific">Brevundimonas naejangsanensis</name>
    <dbReference type="NCBI Taxonomy" id="588932"/>
    <lineage>
        <taxon>Bacteria</taxon>
        <taxon>Pseudomonadati</taxon>
        <taxon>Pseudomonadota</taxon>
        <taxon>Alphaproteobacteria</taxon>
        <taxon>Caulobacterales</taxon>
        <taxon>Caulobacteraceae</taxon>
        <taxon>Brevundimonas</taxon>
    </lineage>
</organism>
<accession>A0A494RLT7</accession>
<feature type="domain" description="N-acetyltransferase" evidence="3">
    <location>
        <begin position="16"/>
        <end position="161"/>
    </location>
</feature>
<dbReference type="OrthoDB" id="9804026at2"/>
<evidence type="ECO:0000256" key="2">
    <source>
        <dbReference type="ARBA" id="ARBA00023315"/>
    </source>
</evidence>
<dbReference type="PANTHER" id="PTHR43420">
    <property type="entry name" value="ACETYLTRANSFERASE"/>
    <property type="match status" value="1"/>
</dbReference>
<dbReference type="InterPro" id="IPR050680">
    <property type="entry name" value="YpeA/RimI_acetyltransf"/>
</dbReference>
<dbReference type="Gene3D" id="3.40.630.30">
    <property type="match status" value="1"/>
</dbReference>
<dbReference type="EMBL" id="CP032707">
    <property type="protein sequence ID" value="AYG94932.1"/>
    <property type="molecule type" value="Genomic_DNA"/>
</dbReference>
<dbReference type="RefSeq" id="WP_121482080.1">
    <property type="nucleotide sequence ID" value="NZ_CP032707.1"/>
</dbReference>
<dbReference type="PANTHER" id="PTHR43420:SF47">
    <property type="entry name" value="N-ACETYLTRANSFERASE DOMAIN-CONTAINING PROTEIN"/>
    <property type="match status" value="1"/>
</dbReference>
<keyword evidence="5" id="KW-1185">Reference proteome</keyword>
<dbReference type="Pfam" id="PF00583">
    <property type="entry name" value="Acetyltransf_1"/>
    <property type="match status" value="1"/>
</dbReference>
<dbReference type="InterPro" id="IPR016181">
    <property type="entry name" value="Acyl_CoA_acyltransferase"/>
</dbReference>
<evidence type="ECO:0000313" key="4">
    <source>
        <dbReference type="EMBL" id="AYG94932.1"/>
    </source>
</evidence>
<dbReference type="PROSITE" id="PS51186">
    <property type="entry name" value="GNAT"/>
    <property type="match status" value="1"/>
</dbReference>
<keyword evidence="1 4" id="KW-0808">Transferase</keyword>
<reference evidence="4 5" key="1">
    <citation type="submission" date="2018-10" db="EMBL/GenBank/DDBJ databases">
        <title>Complete genome sequence of Brevundimonas naejangsanensis BRV3.</title>
        <authorList>
            <person name="Berrios L."/>
            <person name="Ely B."/>
        </authorList>
    </citation>
    <scope>NUCLEOTIDE SEQUENCE [LARGE SCALE GENOMIC DNA]</scope>
    <source>
        <strain evidence="4 5">BRV3</strain>
    </source>
</reference>
<dbReference type="AlphaFoldDB" id="A0A494RLT7"/>
<name>A0A494RLT7_9CAUL</name>
<evidence type="ECO:0000256" key="1">
    <source>
        <dbReference type="ARBA" id="ARBA00022679"/>
    </source>
</evidence>
<sequence>MSTRNPSLRFHPADALPLGELTLLWREVYANYPVPLPFTEDELGRFIALSGIDLRLSQIAVVDDAPVGLSLSARTADAAWIGGFGVIDSHRRTGVGLALMRHQCRELEDAGVRAMRLEVMAANRARRLYATAGFIDRRRLFSFNSPAVGRGGADPLVVLQPDQLPALHRRLHVGASAAPWQREIGGVMRAVERDRLTILGWSHESRIAAYAVELTSGGVSRLIDAAAEDDRAAEALVASLATRTRGRRLSLGDEPAESPIAQTFRRFGAAPRIQRYEMLRLGRATAGSARHEDVLAAYA</sequence>
<evidence type="ECO:0000259" key="3">
    <source>
        <dbReference type="PROSITE" id="PS51186"/>
    </source>
</evidence>
<dbReference type="GO" id="GO:0016747">
    <property type="term" value="F:acyltransferase activity, transferring groups other than amino-acyl groups"/>
    <property type="evidence" value="ECO:0007669"/>
    <property type="project" value="InterPro"/>
</dbReference>
<protein>
    <submittedName>
        <fullName evidence="4">GNAT family N-acetyltransferase</fullName>
    </submittedName>
</protein>
<evidence type="ECO:0000313" key="5">
    <source>
        <dbReference type="Proteomes" id="UP000276984"/>
    </source>
</evidence>
<dbReference type="SUPFAM" id="SSF55729">
    <property type="entry name" value="Acyl-CoA N-acyltransferases (Nat)"/>
    <property type="match status" value="1"/>
</dbReference>
<gene>
    <name evidence="4" type="ORF">D8I30_06865</name>
</gene>
<dbReference type="Proteomes" id="UP000276984">
    <property type="component" value="Chromosome"/>
</dbReference>
<dbReference type="CDD" id="cd04301">
    <property type="entry name" value="NAT_SF"/>
    <property type="match status" value="1"/>
</dbReference>
<keyword evidence="2" id="KW-0012">Acyltransferase</keyword>
<dbReference type="InterPro" id="IPR000182">
    <property type="entry name" value="GNAT_dom"/>
</dbReference>
<proteinExistence type="predicted"/>